<dbReference type="Proteomes" id="UP000526408">
    <property type="component" value="Unassembled WGS sequence"/>
</dbReference>
<comment type="caution">
    <text evidence="1">The sequence shown here is derived from an EMBL/GenBank/DDBJ whole genome shotgun (WGS) entry which is preliminary data.</text>
</comment>
<keyword evidence="2" id="KW-1185">Reference proteome</keyword>
<evidence type="ECO:0000313" key="1">
    <source>
        <dbReference type="EMBL" id="NKX45516.1"/>
    </source>
</evidence>
<sequence>MADFFADYLRTTDDRLLSKWVHYFDVYTRELTRFRSRPVSFLEIGVFKGGSIPMWKAHFAQGSRLAFLDIDPACKALEVPGTTVEIGNQADPAFLAELARKHGPFDVILDDGSHVCAHQVASFDALWPHLADGGVYVVEDCHTSYWPGFGGGYRNEASFIEYAKRLVDRMHSWYTDQDALFPFDPIAKDLHSVRFYDSIVVAEKRVKAEPPTTLYAQNGKVQLSRRALEIRGRKSAFAGRDGT</sequence>
<dbReference type="GO" id="GO:0032259">
    <property type="term" value="P:methylation"/>
    <property type="evidence" value="ECO:0007669"/>
    <property type="project" value="UniProtKB-KW"/>
</dbReference>
<dbReference type="SUPFAM" id="SSF53335">
    <property type="entry name" value="S-adenosyl-L-methionine-dependent methyltransferases"/>
    <property type="match status" value="1"/>
</dbReference>
<dbReference type="AlphaFoldDB" id="A0A7X6H009"/>
<proteinExistence type="predicted"/>
<name>A0A7X6H009_9RHOB</name>
<accession>A0A7X6H009</accession>
<dbReference type="RefSeq" id="WP_168623899.1">
    <property type="nucleotide sequence ID" value="NZ_JAAZQQ010000004.1"/>
</dbReference>
<keyword evidence="1" id="KW-0808">Transferase</keyword>
<keyword evidence="1" id="KW-0489">Methyltransferase</keyword>
<gene>
    <name evidence="1" type="ORF">HCU73_13050</name>
</gene>
<dbReference type="GO" id="GO:0008168">
    <property type="term" value="F:methyltransferase activity"/>
    <property type="evidence" value="ECO:0007669"/>
    <property type="project" value="UniProtKB-KW"/>
</dbReference>
<organism evidence="1 2">
    <name type="scientific">Roseicyclus persicicus</name>
    <dbReference type="NCBI Taxonomy" id="2650661"/>
    <lineage>
        <taxon>Bacteria</taxon>
        <taxon>Pseudomonadati</taxon>
        <taxon>Pseudomonadota</taxon>
        <taxon>Alphaproteobacteria</taxon>
        <taxon>Rhodobacterales</taxon>
        <taxon>Roseobacteraceae</taxon>
        <taxon>Roseicyclus</taxon>
    </lineage>
</organism>
<reference evidence="1 2" key="1">
    <citation type="submission" date="2020-04" db="EMBL/GenBank/DDBJ databases">
        <authorList>
            <person name="Yoon J."/>
        </authorList>
    </citation>
    <scope>NUCLEOTIDE SEQUENCE [LARGE SCALE GENOMIC DNA]</scope>
    <source>
        <strain evidence="1 2">KMU-115</strain>
    </source>
</reference>
<protein>
    <submittedName>
        <fullName evidence="1">Class I SAM-dependent methyltransferase</fullName>
    </submittedName>
</protein>
<dbReference type="EMBL" id="JAAZQQ010000004">
    <property type="protein sequence ID" value="NKX45516.1"/>
    <property type="molecule type" value="Genomic_DNA"/>
</dbReference>
<dbReference type="Pfam" id="PF13578">
    <property type="entry name" value="Methyltransf_24"/>
    <property type="match status" value="1"/>
</dbReference>
<dbReference type="Gene3D" id="3.40.50.150">
    <property type="entry name" value="Vaccinia Virus protein VP39"/>
    <property type="match status" value="1"/>
</dbReference>
<dbReference type="InterPro" id="IPR029063">
    <property type="entry name" value="SAM-dependent_MTases_sf"/>
</dbReference>
<evidence type="ECO:0000313" key="2">
    <source>
        <dbReference type="Proteomes" id="UP000526408"/>
    </source>
</evidence>